<dbReference type="EMBL" id="JAADJU010000008">
    <property type="protein sequence ID" value="NMP28430.1"/>
    <property type="molecule type" value="Genomic_DNA"/>
</dbReference>
<protein>
    <submittedName>
        <fullName evidence="3">DNA utilization protein GntX</fullName>
    </submittedName>
</protein>
<evidence type="ECO:0000313" key="4">
    <source>
        <dbReference type="Proteomes" id="UP000585363"/>
    </source>
</evidence>
<dbReference type="Proteomes" id="UP000585363">
    <property type="component" value="Unassembled WGS sequence"/>
</dbReference>
<evidence type="ECO:0000259" key="2">
    <source>
        <dbReference type="Pfam" id="PF18912"/>
    </source>
</evidence>
<dbReference type="InterPro" id="IPR051910">
    <property type="entry name" value="ComF/GntX_DNA_util-trans"/>
</dbReference>
<dbReference type="AlphaFoldDB" id="A0A848MMZ8"/>
<sequence>MFSLTLASRCWLCHQPLQLARHGICSLCVRQLSPLPPCCPRCGLPSAHPRTPCGRCLLNPPPWQSLIFASPYQPPLSSLLLRFKYAAAPELATPLARLLLLRWLARWRAGEVVRPEVVLSIPLHRQRYRQRGYNQADLLARPLAKWIGGHYRPHALLRQRATPPQQLLSEAERRRNLHRAFRCIQPLAGKHIALLDDVVTTGSTISEVSNILNKQKIASLQIWCICRTL</sequence>
<comment type="caution">
    <text evidence="3">The sequence shown here is derived from an EMBL/GenBank/DDBJ whole genome shotgun (WGS) entry which is preliminary data.</text>
</comment>
<dbReference type="PANTHER" id="PTHR47505">
    <property type="entry name" value="DNA UTILIZATION PROTEIN YHGH"/>
    <property type="match status" value="1"/>
</dbReference>
<dbReference type="NCBIfam" id="NF008616">
    <property type="entry name" value="PRK11595.1"/>
    <property type="match status" value="1"/>
</dbReference>
<dbReference type="InterPro" id="IPR044005">
    <property type="entry name" value="DZR_2"/>
</dbReference>
<gene>
    <name evidence="3" type="primary">gntX</name>
    <name evidence="3" type="ORF">GW590_16330</name>
</gene>
<dbReference type="SUPFAM" id="SSF53271">
    <property type="entry name" value="PRTase-like"/>
    <property type="match status" value="1"/>
</dbReference>
<feature type="domain" description="Double zinc ribbon" evidence="2">
    <location>
        <begin position="4"/>
        <end position="57"/>
    </location>
</feature>
<dbReference type="InterPro" id="IPR029057">
    <property type="entry name" value="PRTase-like"/>
</dbReference>
<proteinExistence type="inferred from homology"/>
<dbReference type="Gene3D" id="3.40.50.2020">
    <property type="match status" value="1"/>
</dbReference>
<comment type="similarity">
    <text evidence="1">Belongs to the ComF/GntX family.</text>
</comment>
<accession>A0A848MMZ8</accession>
<dbReference type="RefSeq" id="WP_169404127.1">
    <property type="nucleotide sequence ID" value="NZ_JAADJU010000008.1"/>
</dbReference>
<evidence type="ECO:0000256" key="1">
    <source>
        <dbReference type="ARBA" id="ARBA00008007"/>
    </source>
</evidence>
<evidence type="ECO:0000313" key="3">
    <source>
        <dbReference type="EMBL" id="NMP28430.1"/>
    </source>
</evidence>
<dbReference type="CDD" id="cd06223">
    <property type="entry name" value="PRTases_typeI"/>
    <property type="match status" value="1"/>
</dbReference>
<keyword evidence="4" id="KW-1185">Reference proteome</keyword>
<organism evidence="3 4">
    <name type="scientific">Rouxiella aceris</name>
    <dbReference type="NCBI Taxonomy" id="2703884"/>
    <lineage>
        <taxon>Bacteria</taxon>
        <taxon>Pseudomonadati</taxon>
        <taxon>Pseudomonadota</taxon>
        <taxon>Gammaproteobacteria</taxon>
        <taxon>Enterobacterales</taxon>
        <taxon>Yersiniaceae</taxon>
        <taxon>Rouxiella</taxon>
    </lineage>
</organism>
<name>A0A848MMZ8_9GAMM</name>
<dbReference type="Pfam" id="PF18912">
    <property type="entry name" value="DZR_2"/>
    <property type="match status" value="1"/>
</dbReference>
<dbReference type="PANTHER" id="PTHR47505:SF1">
    <property type="entry name" value="DNA UTILIZATION PROTEIN YHGH"/>
    <property type="match status" value="1"/>
</dbReference>
<reference evidence="3 4" key="1">
    <citation type="submission" date="2020-01" db="EMBL/GenBank/DDBJ databases">
        <authorList>
            <person name="Lee S.D."/>
        </authorList>
    </citation>
    <scope>NUCLEOTIDE SEQUENCE [LARGE SCALE GENOMIC DNA]</scope>
    <source>
        <strain evidence="3 4">SAP-1</strain>
    </source>
</reference>
<reference evidence="3 4" key="2">
    <citation type="submission" date="2020-06" db="EMBL/GenBank/DDBJ databases">
        <title>Polyphasic characterization of a Rahnella strain isolated from tree sap.</title>
        <authorList>
            <person name="Kim I.S."/>
        </authorList>
    </citation>
    <scope>NUCLEOTIDE SEQUENCE [LARGE SCALE GENOMIC DNA]</scope>
    <source>
        <strain evidence="3 4">SAP-1</strain>
    </source>
</reference>
<dbReference type="InterPro" id="IPR000836">
    <property type="entry name" value="PRTase_dom"/>
</dbReference>